<name>A0A915E6Q3_9BILA</name>
<protein>
    <submittedName>
        <fullName evidence="4">Uncharacterized protein</fullName>
    </submittedName>
</protein>
<dbReference type="Proteomes" id="UP000887574">
    <property type="component" value="Unplaced"/>
</dbReference>
<evidence type="ECO:0000313" key="4">
    <source>
        <dbReference type="WBParaSite" id="jg3143"/>
    </source>
</evidence>
<feature type="compositionally biased region" description="Basic and acidic residues" evidence="1">
    <location>
        <begin position="26"/>
        <end position="49"/>
    </location>
</feature>
<reference evidence="4" key="1">
    <citation type="submission" date="2022-11" db="UniProtKB">
        <authorList>
            <consortium name="WormBaseParasite"/>
        </authorList>
    </citation>
    <scope>IDENTIFICATION</scope>
</reference>
<feature type="region of interest" description="Disordered" evidence="1">
    <location>
        <begin position="1"/>
        <end position="59"/>
    </location>
</feature>
<keyword evidence="2" id="KW-0472">Membrane</keyword>
<keyword evidence="2" id="KW-0812">Transmembrane</keyword>
<feature type="transmembrane region" description="Helical" evidence="2">
    <location>
        <begin position="73"/>
        <end position="93"/>
    </location>
</feature>
<keyword evidence="2" id="KW-1133">Transmembrane helix</keyword>
<dbReference type="AlphaFoldDB" id="A0A915E6Q3"/>
<keyword evidence="3" id="KW-1185">Reference proteome</keyword>
<accession>A0A915E6Q3</accession>
<evidence type="ECO:0000313" key="3">
    <source>
        <dbReference type="Proteomes" id="UP000887574"/>
    </source>
</evidence>
<evidence type="ECO:0000256" key="2">
    <source>
        <dbReference type="SAM" id="Phobius"/>
    </source>
</evidence>
<sequence>MKEEEEEAEVQQSDNHTTTNTKKHQKSSEKEHSHETANKFHDRSSKNHIPDIFPPHPPKPPLLKHKSALSTPLIIAIVATLVFAAPFILFLIVKKIRSKKHKDAILDMAKPHGPNTYVSMDGSKISANNLSAPNANPWIMSQDEVTVFFDQKLGSGVGGNVFKGKINGKAAVLNVFPKLVAINKFRDCDVAVKILPAFADSNANFNLTRKSIS</sequence>
<organism evidence="3 4">
    <name type="scientific">Ditylenchus dipsaci</name>
    <dbReference type="NCBI Taxonomy" id="166011"/>
    <lineage>
        <taxon>Eukaryota</taxon>
        <taxon>Metazoa</taxon>
        <taxon>Ecdysozoa</taxon>
        <taxon>Nematoda</taxon>
        <taxon>Chromadorea</taxon>
        <taxon>Rhabditida</taxon>
        <taxon>Tylenchina</taxon>
        <taxon>Tylenchomorpha</taxon>
        <taxon>Sphaerularioidea</taxon>
        <taxon>Anguinidae</taxon>
        <taxon>Anguininae</taxon>
        <taxon>Ditylenchus</taxon>
    </lineage>
</organism>
<evidence type="ECO:0000256" key="1">
    <source>
        <dbReference type="SAM" id="MobiDB-lite"/>
    </source>
</evidence>
<dbReference type="WBParaSite" id="jg3143">
    <property type="protein sequence ID" value="jg3143"/>
    <property type="gene ID" value="jg3143"/>
</dbReference>
<proteinExistence type="predicted"/>